<gene>
    <name evidence="1" type="ORF">DPEC_G00065520</name>
</gene>
<sequence>MHHIGGRIAQPIGVLYRKKYRRRERGGATGNTPVQMATYLCAGFWLRLSEHLIRMGRGFSQPSRCGGRQHM</sequence>
<accession>A0ACC2H802</accession>
<evidence type="ECO:0000313" key="1">
    <source>
        <dbReference type="EMBL" id="KAJ8012134.1"/>
    </source>
</evidence>
<reference evidence="1" key="1">
    <citation type="submission" date="2021-05" db="EMBL/GenBank/DDBJ databases">
        <authorList>
            <person name="Pan Q."/>
            <person name="Jouanno E."/>
            <person name="Zahm M."/>
            <person name="Klopp C."/>
            <person name="Cabau C."/>
            <person name="Louis A."/>
            <person name="Berthelot C."/>
            <person name="Parey E."/>
            <person name="Roest Crollius H."/>
            <person name="Montfort J."/>
            <person name="Robinson-Rechavi M."/>
            <person name="Bouchez O."/>
            <person name="Lampietro C."/>
            <person name="Lopez Roques C."/>
            <person name="Donnadieu C."/>
            <person name="Postlethwait J."/>
            <person name="Bobe J."/>
            <person name="Dillon D."/>
            <person name="Chandos A."/>
            <person name="von Hippel F."/>
            <person name="Guiguen Y."/>
        </authorList>
    </citation>
    <scope>NUCLEOTIDE SEQUENCE</scope>
    <source>
        <strain evidence="1">YG-Jan2019</strain>
    </source>
</reference>
<comment type="caution">
    <text evidence="1">The sequence shown here is derived from an EMBL/GenBank/DDBJ whole genome shotgun (WGS) entry which is preliminary data.</text>
</comment>
<organism evidence="1 2">
    <name type="scientific">Dallia pectoralis</name>
    <name type="common">Alaska blackfish</name>
    <dbReference type="NCBI Taxonomy" id="75939"/>
    <lineage>
        <taxon>Eukaryota</taxon>
        <taxon>Metazoa</taxon>
        <taxon>Chordata</taxon>
        <taxon>Craniata</taxon>
        <taxon>Vertebrata</taxon>
        <taxon>Euteleostomi</taxon>
        <taxon>Actinopterygii</taxon>
        <taxon>Neopterygii</taxon>
        <taxon>Teleostei</taxon>
        <taxon>Protacanthopterygii</taxon>
        <taxon>Esociformes</taxon>
        <taxon>Umbridae</taxon>
        <taxon>Dallia</taxon>
    </lineage>
</organism>
<name>A0ACC2H802_DALPE</name>
<dbReference type="EMBL" id="CM055732">
    <property type="protein sequence ID" value="KAJ8012134.1"/>
    <property type="molecule type" value="Genomic_DNA"/>
</dbReference>
<keyword evidence="2" id="KW-1185">Reference proteome</keyword>
<evidence type="ECO:0000313" key="2">
    <source>
        <dbReference type="Proteomes" id="UP001157502"/>
    </source>
</evidence>
<dbReference type="Proteomes" id="UP001157502">
    <property type="component" value="Chromosome 5"/>
</dbReference>
<proteinExistence type="predicted"/>
<protein>
    <submittedName>
        <fullName evidence="1">Uncharacterized protein</fullName>
    </submittedName>
</protein>